<evidence type="ECO:0000256" key="1">
    <source>
        <dbReference type="ARBA" id="ARBA00022741"/>
    </source>
</evidence>
<feature type="transmembrane region" description="Helical" evidence="5">
    <location>
        <begin position="48"/>
        <end position="66"/>
    </location>
</feature>
<proteinExistence type="predicted"/>
<dbReference type="InterPro" id="IPR050206">
    <property type="entry name" value="FtsK/SpoIIIE/SftA"/>
</dbReference>
<keyword evidence="8" id="KW-1185">Reference proteome</keyword>
<accession>A0A9X2IR56</accession>
<feature type="region of interest" description="Disordered" evidence="4">
    <location>
        <begin position="884"/>
        <end position="910"/>
    </location>
</feature>
<dbReference type="CDD" id="cd01120">
    <property type="entry name" value="RecA-like_superfamily"/>
    <property type="match status" value="1"/>
</dbReference>
<feature type="domain" description="FtsK" evidence="6">
    <location>
        <begin position="337"/>
        <end position="521"/>
    </location>
</feature>
<dbReference type="CDD" id="cd01127">
    <property type="entry name" value="TrwB_TraG_TraD_VirD4"/>
    <property type="match status" value="1"/>
</dbReference>
<dbReference type="GO" id="GO:0003677">
    <property type="term" value="F:DNA binding"/>
    <property type="evidence" value="ECO:0007669"/>
    <property type="project" value="InterPro"/>
</dbReference>
<evidence type="ECO:0000256" key="5">
    <source>
        <dbReference type="SAM" id="Phobius"/>
    </source>
</evidence>
<sequence length="910" mass="95590">MTLPIRAAAPRPPTRPSAPARPSFPWVAALAPVLSAVVLYAVTRSPMMLAFAALGPVVVIASSLDAGRVRRRTVRREAERYDQELRAYDAAQTARAREELEAMRTAAPDARAILRGGLPADARWRRRAREFEPVLGRGTVVVAAGGDVRSIADAPLRVPFSVGIGVVGPPVVARAFARGLLLQALELVAPDELGIVLPPGREWDCLRSAPHVRGETAGVRWRVCEIGADAKPGGGTDLLVLAGSASELPPSCRCVVELGGRGPDRVVGREGAGRAEELTVAYVSAGEALRFAEALARSAGSAGERAMPESVSLSELGALERVGGEKGLPVVLGIGPAGPVEIDLVADGPHAIVGGTTGSGKSELLVAWVLALAARHGPAGVTFLLADFKGGAGFAPLAALPHVTGVITDLDQHGADRAFASVAAELRRRERLLAERGVPDIARLPVGALARLIVVVDECAVVLERSPDLHRAFADIAARGRSLGVHLILCTQRPVGVVRDAVAANCGLRIALRVHDPADSRSLVGSDAAARIPHRAPGRCIVAHGGRSTLMQAALPRTDDAARAALPADREVPVHRPWLDPLPSRLPAPAPQAGRLLLGVVDRPGEQRQDVVELTRSSLLVLGAAGSGRSTALRQLAAQIPGRAVLGPDDLEEVWDSVTGGEGPVVIDDLDLLLRRCADEGRRRLLDALQTAVRSGRRRIVLSARRTTDGIAALREGVDDVLLLRTASRQEHQLLAGDGEPYRPELPPGGGWWRGERIQVFAPSTPPAARLRRRPEAVRLDAVPMVVVTNASGAVRKRMEAWCAISSVPEALALDGALPEGMVVGTAADWAPARALLARARRTGLVVLDVPPAEARILLGPLPDPPLCAPGSLLVEQHGEVRRARWPDGAPGTGPTGGIRGEEGSEARNS</sequence>
<dbReference type="EMBL" id="JAMRYM010000002">
    <property type="protein sequence ID" value="MCM6761111.1"/>
    <property type="molecule type" value="Genomic_DNA"/>
</dbReference>
<keyword evidence="1 3" id="KW-0547">Nucleotide-binding</keyword>
<organism evidence="7 8">
    <name type="scientific">Rathayibacter rubneri</name>
    <dbReference type="NCBI Taxonomy" id="2950106"/>
    <lineage>
        <taxon>Bacteria</taxon>
        <taxon>Bacillati</taxon>
        <taxon>Actinomycetota</taxon>
        <taxon>Actinomycetes</taxon>
        <taxon>Micrococcales</taxon>
        <taxon>Microbacteriaceae</taxon>
        <taxon>Rathayibacter</taxon>
    </lineage>
</organism>
<gene>
    <name evidence="7" type="ORF">NB037_01650</name>
</gene>
<comment type="caution">
    <text evidence="7">The sequence shown here is derived from an EMBL/GenBank/DDBJ whole genome shotgun (WGS) entry which is preliminary data.</text>
</comment>
<dbReference type="SUPFAM" id="SSF52540">
    <property type="entry name" value="P-loop containing nucleoside triphosphate hydrolases"/>
    <property type="match status" value="2"/>
</dbReference>
<dbReference type="Gene3D" id="3.40.50.300">
    <property type="entry name" value="P-loop containing nucleotide triphosphate hydrolases"/>
    <property type="match status" value="2"/>
</dbReference>
<feature type="transmembrane region" description="Helical" evidence="5">
    <location>
        <begin position="24"/>
        <end position="42"/>
    </location>
</feature>
<evidence type="ECO:0000313" key="7">
    <source>
        <dbReference type="EMBL" id="MCM6761111.1"/>
    </source>
</evidence>
<evidence type="ECO:0000256" key="2">
    <source>
        <dbReference type="ARBA" id="ARBA00022840"/>
    </source>
</evidence>
<name>A0A9X2IR56_9MICO</name>
<keyword evidence="5" id="KW-0472">Membrane</keyword>
<dbReference type="SMART" id="SM00382">
    <property type="entry name" value="AAA"/>
    <property type="match status" value="2"/>
</dbReference>
<dbReference type="InterPro" id="IPR003593">
    <property type="entry name" value="AAA+_ATPase"/>
</dbReference>
<dbReference type="Proteomes" id="UP001155240">
    <property type="component" value="Unassembled WGS sequence"/>
</dbReference>
<reference evidence="7" key="1">
    <citation type="submission" date="2022-06" db="EMBL/GenBank/DDBJ databases">
        <title>Whole genome shotgun sequencing (WGS) of Rathayibacter sp. ZW T2_19, isolated from stored onions (Allium cepa).</title>
        <authorList>
            <person name="Stoll D.A."/>
            <person name="Huch M."/>
        </authorList>
    </citation>
    <scope>NUCLEOTIDE SEQUENCE</scope>
    <source>
        <strain evidence="7">ZW T2_19</strain>
    </source>
</reference>
<dbReference type="InterPro" id="IPR027417">
    <property type="entry name" value="P-loop_NTPase"/>
</dbReference>
<keyword evidence="5" id="KW-1133">Transmembrane helix</keyword>
<dbReference type="GO" id="GO:0005524">
    <property type="term" value="F:ATP binding"/>
    <property type="evidence" value="ECO:0007669"/>
    <property type="project" value="UniProtKB-UniRule"/>
</dbReference>
<protein>
    <submittedName>
        <fullName evidence="7">FtsK/SpoIIIE domain-containing protein</fullName>
    </submittedName>
</protein>
<feature type="region of interest" description="Disordered" evidence="4">
    <location>
        <begin position="1"/>
        <end position="21"/>
    </location>
</feature>
<feature type="binding site" evidence="3">
    <location>
        <begin position="355"/>
        <end position="362"/>
    </location>
    <ligand>
        <name>ATP</name>
        <dbReference type="ChEBI" id="CHEBI:30616"/>
    </ligand>
</feature>
<evidence type="ECO:0000313" key="8">
    <source>
        <dbReference type="Proteomes" id="UP001155240"/>
    </source>
</evidence>
<keyword evidence="2 3" id="KW-0067">ATP-binding</keyword>
<evidence type="ECO:0000259" key="6">
    <source>
        <dbReference type="PROSITE" id="PS50901"/>
    </source>
</evidence>
<evidence type="ECO:0000256" key="4">
    <source>
        <dbReference type="SAM" id="MobiDB-lite"/>
    </source>
</evidence>
<dbReference type="RefSeq" id="WP_251943012.1">
    <property type="nucleotide sequence ID" value="NZ_JAMRYM010000002.1"/>
</dbReference>
<dbReference type="PANTHER" id="PTHR22683">
    <property type="entry name" value="SPORULATION PROTEIN RELATED"/>
    <property type="match status" value="1"/>
</dbReference>
<dbReference type="InterPro" id="IPR002543">
    <property type="entry name" value="FtsK_dom"/>
</dbReference>
<dbReference type="AlphaFoldDB" id="A0A9X2IR56"/>
<dbReference type="Pfam" id="PF01580">
    <property type="entry name" value="FtsK_SpoIIIE"/>
    <property type="match status" value="1"/>
</dbReference>
<feature type="compositionally biased region" description="Basic and acidic residues" evidence="4">
    <location>
        <begin position="900"/>
        <end position="910"/>
    </location>
</feature>
<dbReference type="PANTHER" id="PTHR22683:SF1">
    <property type="entry name" value="TYPE VII SECRETION SYSTEM PROTEIN ESSC"/>
    <property type="match status" value="1"/>
</dbReference>
<dbReference type="PROSITE" id="PS50901">
    <property type="entry name" value="FTSK"/>
    <property type="match status" value="1"/>
</dbReference>
<evidence type="ECO:0000256" key="3">
    <source>
        <dbReference type="PROSITE-ProRule" id="PRU00289"/>
    </source>
</evidence>
<keyword evidence="5" id="KW-0812">Transmembrane</keyword>